<feature type="repeat" description="PPR" evidence="11">
    <location>
        <begin position="11"/>
        <end position="45"/>
    </location>
</feature>
<sequence length="824" mass="93216">MIQSCEGRDSQSDALSLVLDCYSHKGLFMDGLEVYRMMRVYGFVPAVSACNTLLDALYRQNEIRLASCLYGAMIRDGVSPNKFTWSLVAQILCRSGKFEVVLGLLDSGIYSSVMYNLVIDFYSKKGDFGAAFDRLNEMCNGRNLTPGFSTYSSILDGARRYEKTEVSDRIVGLMVEKKLLPKHFLSGNDSVIQKLSDMGKTYAAEMIFKRACDEKIELQDDTYGCMLKALSKEGRVKEAIQIYHLISERGITVRDSDYYAFVNVLCKEHQPEEVCGLLRDVVERGCIPCAMELSRFVASQCGKGKWKEVEELLSAVLDKGLLLDSFCCSSLMEYYCSNRQIDKAIALHIKIEKLKGSLDVATYDVLLDGLFKDGRMEEAVRIFDYMKELKVVSSSSFVIVVSRLCHLKELRKAMKIHDEMLKMGHKPDEATYKQRETVVVLIQAESLKVFKLFGHLLGLPNRKPRRLKQNSKRQCRTMAISPKMNHLILYFAAIIILLVSLSTSDSNSDLVSELLNLQSQSEAGVIHLNDQLVSRFLTSTKTPRPYSILIFFDAHQLHNKPELHLQELRNEFSLVASSFIANNVDNPSSRGKLFFCYLEFKESQSSFALFAVNSLPHIRLVGPDAKSLKDDSVQMEQGDFARMAESMADFVQSRTKLTVGPIHHPPLLSKKQIGLIVVVILIWIPFMAKKIFAGETLLHDRKIWLLGSVFVYFFSVSGAMHNIIRKMPMFLADRNDPNKLVFFYQGSGMQLGAEGFAVGFLYTIVGLLLALMTHGLVRVKSVSIQRWVMIVSLLISFWAVNKVIYLDNWKTGYGVHGFWPSSWN</sequence>
<evidence type="ECO:0000313" key="13">
    <source>
        <dbReference type="EMBL" id="KAK9223648.1"/>
    </source>
</evidence>
<evidence type="ECO:0000256" key="3">
    <source>
        <dbReference type="ARBA" id="ARBA00009561"/>
    </source>
</evidence>
<comment type="function">
    <text evidence="1">Subunit of the oligosaccharyl transferase (OST) complex that catalyzes the initial transfer of a defined glycan (Glc(3)Man(9)GlcNAc(2) in eukaryotes) from the lipid carrier dolichol-pyrophosphate to an asparagine residue within an Asn-X-Ser/Thr consensus motif in nascent polypeptide chains, the first step in protein N-glycosylation. N-glycosylation occurs cotranslationally and the complex associates with the Sec61 complex at the channel-forming translocon complex that mediates protein translocation across the endoplasmic reticulum (ER). All subunits are required for a maximal enzyme activity.</text>
</comment>
<dbReference type="Pfam" id="PF04756">
    <property type="entry name" value="OST3_OST6"/>
    <property type="match status" value="1"/>
</dbReference>
<feature type="transmembrane region" description="Helical" evidence="12">
    <location>
        <begin position="756"/>
        <end position="777"/>
    </location>
</feature>
<feature type="repeat" description="PPR" evidence="11">
    <location>
        <begin position="46"/>
        <end position="80"/>
    </location>
</feature>
<evidence type="ECO:0000256" key="11">
    <source>
        <dbReference type="PROSITE-ProRule" id="PRU00708"/>
    </source>
</evidence>
<keyword evidence="6" id="KW-0732">Signal</keyword>
<dbReference type="Proteomes" id="UP001428341">
    <property type="component" value="Unassembled WGS sequence"/>
</dbReference>
<keyword evidence="9 12" id="KW-1133">Transmembrane helix</keyword>
<dbReference type="GO" id="GO:0008250">
    <property type="term" value="C:oligosaccharyltransferase complex"/>
    <property type="evidence" value="ECO:0007669"/>
    <property type="project" value="TreeGrafter"/>
</dbReference>
<evidence type="ECO:0000256" key="9">
    <source>
        <dbReference type="ARBA" id="ARBA00022989"/>
    </source>
</evidence>
<gene>
    <name evidence="13" type="ORF">WN944_012094</name>
</gene>
<dbReference type="GO" id="GO:0018279">
    <property type="term" value="P:protein N-linked glycosylation via asparagine"/>
    <property type="evidence" value="ECO:0007669"/>
    <property type="project" value="TreeGrafter"/>
</dbReference>
<feature type="transmembrane region" description="Helical" evidence="12">
    <location>
        <begin position="704"/>
        <end position="724"/>
    </location>
</feature>
<keyword evidence="7" id="KW-0677">Repeat</keyword>
<keyword evidence="14" id="KW-1185">Reference proteome</keyword>
<evidence type="ECO:0000256" key="6">
    <source>
        <dbReference type="ARBA" id="ARBA00022729"/>
    </source>
</evidence>
<evidence type="ECO:0000256" key="1">
    <source>
        <dbReference type="ARBA" id="ARBA00002791"/>
    </source>
</evidence>
<evidence type="ECO:0000256" key="2">
    <source>
        <dbReference type="ARBA" id="ARBA00004477"/>
    </source>
</evidence>
<comment type="caution">
    <text evidence="13">The sequence shown here is derived from an EMBL/GenBank/DDBJ whole genome shotgun (WGS) entry which is preliminary data.</text>
</comment>
<dbReference type="Pfam" id="PF01535">
    <property type="entry name" value="PPR"/>
    <property type="match status" value="4"/>
</dbReference>
<dbReference type="InterPro" id="IPR002885">
    <property type="entry name" value="PPR_rpt"/>
</dbReference>
<dbReference type="NCBIfam" id="TIGR00756">
    <property type="entry name" value="PPR"/>
    <property type="match status" value="6"/>
</dbReference>
<evidence type="ECO:0000256" key="12">
    <source>
        <dbReference type="SAM" id="Phobius"/>
    </source>
</evidence>
<dbReference type="EMBL" id="JBCGBO010000002">
    <property type="protein sequence ID" value="KAK9223648.1"/>
    <property type="molecule type" value="Genomic_DNA"/>
</dbReference>
<dbReference type="PANTHER" id="PTHR12692">
    <property type="entry name" value="DOLICHYL-DIPHOSPHOOLIGOSACCHARIDE--PROTEIN GLYCOSYLTRANSFERASE-RELATED"/>
    <property type="match status" value="1"/>
</dbReference>
<dbReference type="InterPro" id="IPR011990">
    <property type="entry name" value="TPR-like_helical_dom_sf"/>
</dbReference>
<dbReference type="Gene3D" id="3.40.30.10">
    <property type="entry name" value="Glutaredoxin"/>
    <property type="match status" value="1"/>
</dbReference>
<name>A0AAP0QYQ3_9ROSI</name>
<feature type="repeat" description="PPR" evidence="11">
    <location>
        <begin position="219"/>
        <end position="253"/>
    </location>
</feature>
<comment type="subunit">
    <text evidence="4">Component of the oligosaccharyltransferase (OST) complex.</text>
</comment>
<keyword evidence="5 12" id="KW-0812">Transmembrane</keyword>
<evidence type="ECO:0000256" key="4">
    <source>
        <dbReference type="ARBA" id="ARBA00011157"/>
    </source>
</evidence>
<comment type="subcellular location">
    <subcellularLocation>
        <location evidence="2">Endoplasmic reticulum membrane</location>
        <topology evidence="2">Multi-pass membrane protein</topology>
    </subcellularLocation>
</comment>
<accession>A0AAP0QYQ3</accession>
<dbReference type="InterPro" id="IPR021149">
    <property type="entry name" value="OligosaccharylTrfase_OST3/OST6"/>
</dbReference>
<evidence type="ECO:0000256" key="8">
    <source>
        <dbReference type="ARBA" id="ARBA00022824"/>
    </source>
</evidence>
<dbReference type="FunFam" id="3.40.30.10:FF:000205">
    <property type="entry name" value="Probable dolichyl-diphosphooligosaccharide--protein glycosyltransferase subunit 3"/>
    <property type="match status" value="1"/>
</dbReference>
<feature type="transmembrane region" description="Helical" evidence="12">
    <location>
        <begin position="673"/>
        <end position="692"/>
    </location>
</feature>
<feature type="repeat" description="PPR" evidence="11">
    <location>
        <begin position="359"/>
        <end position="393"/>
    </location>
</feature>
<dbReference type="Pfam" id="PF13041">
    <property type="entry name" value="PPR_2"/>
    <property type="match status" value="3"/>
</dbReference>
<reference evidence="13 14" key="1">
    <citation type="submission" date="2024-05" db="EMBL/GenBank/DDBJ databases">
        <title>Haplotype-resolved chromosome-level genome assembly of Huyou (Citrus changshanensis).</title>
        <authorList>
            <person name="Miao C."/>
            <person name="Chen W."/>
            <person name="Wu Y."/>
            <person name="Wang L."/>
            <person name="Zhao S."/>
            <person name="Grierson D."/>
            <person name="Xu C."/>
            <person name="Chen K."/>
        </authorList>
    </citation>
    <scope>NUCLEOTIDE SEQUENCE [LARGE SCALE GENOMIC DNA]</scope>
    <source>
        <strain evidence="13">01-14</strain>
        <tissue evidence="13">Leaf</tissue>
    </source>
</reference>
<dbReference type="PROSITE" id="PS51375">
    <property type="entry name" value="PPR"/>
    <property type="match status" value="4"/>
</dbReference>
<keyword evidence="8" id="KW-0256">Endoplasmic reticulum</keyword>
<keyword evidence="10 12" id="KW-0472">Membrane</keyword>
<dbReference type="PANTHER" id="PTHR12692:SF0">
    <property type="entry name" value="GH11935P"/>
    <property type="match status" value="1"/>
</dbReference>
<protein>
    <submittedName>
        <fullName evidence="13">Uncharacterized protein</fullName>
    </submittedName>
</protein>
<feature type="transmembrane region" description="Helical" evidence="12">
    <location>
        <begin position="783"/>
        <end position="800"/>
    </location>
</feature>
<evidence type="ECO:0000256" key="10">
    <source>
        <dbReference type="ARBA" id="ARBA00023136"/>
    </source>
</evidence>
<dbReference type="AlphaFoldDB" id="A0AAP0QYQ3"/>
<proteinExistence type="inferred from homology"/>
<evidence type="ECO:0000256" key="5">
    <source>
        <dbReference type="ARBA" id="ARBA00022692"/>
    </source>
</evidence>
<comment type="similarity">
    <text evidence="3">Belongs to the OST3/OST6 family.</text>
</comment>
<organism evidence="13 14">
    <name type="scientific">Citrus x changshan-huyou</name>
    <dbReference type="NCBI Taxonomy" id="2935761"/>
    <lineage>
        <taxon>Eukaryota</taxon>
        <taxon>Viridiplantae</taxon>
        <taxon>Streptophyta</taxon>
        <taxon>Embryophyta</taxon>
        <taxon>Tracheophyta</taxon>
        <taxon>Spermatophyta</taxon>
        <taxon>Magnoliopsida</taxon>
        <taxon>eudicotyledons</taxon>
        <taxon>Gunneridae</taxon>
        <taxon>Pentapetalae</taxon>
        <taxon>rosids</taxon>
        <taxon>malvids</taxon>
        <taxon>Sapindales</taxon>
        <taxon>Rutaceae</taxon>
        <taxon>Aurantioideae</taxon>
        <taxon>Citrus</taxon>
    </lineage>
</organism>
<dbReference type="Gene3D" id="1.25.40.10">
    <property type="entry name" value="Tetratricopeptide repeat domain"/>
    <property type="match status" value="4"/>
</dbReference>
<evidence type="ECO:0000256" key="7">
    <source>
        <dbReference type="ARBA" id="ARBA00022737"/>
    </source>
</evidence>
<evidence type="ECO:0000313" key="14">
    <source>
        <dbReference type="Proteomes" id="UP001428341"/>
    </source>
</evidence>